<dbReference type="SUPFAM" id="SSF51690">
    <property type="entry name" value="Nicotinate/Quinolinate PRTase C-terminal domain-like"/>
    <property type="match status" value="1"/>
</dbReference>
<reference evidence="12 13" key="1">
    <citation type="submission" date="2017-02" db="EMBL/GenBank/DDBJ databases">
        <authorList>
            <person name="Peterson S.W."/>
        </authorList>
    </citation>
    <scope>NUCLEOTIDE SEQUENCE [LARGE SCALE GENOMIC DNA]</scope>
    <source>
        <strain evidence="12 13">S285</strain>
    </source>
</reference>
<keyword evidence="13" id="KW-1185">Reference proteome</keyword>
<proteinExistence type="inferred from homology"/>
<comment type="similarity">
    <text evidence="2 9">Belongs to the NAPRTase family.</text>
</comment>
<evidence type="ECO:0000256" key="4">
    <source>
        <dbReference type="ARBA" id="ARBA00022553"/>
    </source>
</evidence>
<dbReference type="Pfam" id="PF17767">
    <property type="entry name" value="NAPRTase_N"/>
    <property type="match status" value="1"/>
</dbReference>
<dbReference type="SUPFAM" id="SSF54675">
    <property type="entry name" value="Nicotinate/Quinolinate PRTase N-terminal domain-like"/>
    <property type="match status" value="1"/>
</dbReference>
<dbReference type="InterPro" id="IPR036068">
    <property type="entry name" value="Nicotinate_pribotase-like_C"/>
</dbReference>
<dbReference type="NCBIfam" id="NF006696">
    <property type="entry name" value="PRK09243.1-3"/>
    <property type="match status" value="1"/>
</dbReference>
<keyword evidence="4" id="KW-0597">Phosphoprotein</keyword>
<evidence type="ECO:0000259" key="10">
    <source>
        <dbReference type="Pfam" id="PF04095"/>
    </source>
</evidence>
<dbReference type="Pfam" id="PF04095">
    <property type="entry name" value="NAPRTase"/>
    <property type="match status" value="1"/>
</dbReference>
<dbReference type="KEGG" id="mbry:B1812_05070"/>
<sequence length="444" mass="48443">MANQALFADFYEFTMLRAYFELKLTQTATFSLYVRKLPKPRNFLLACGLSDLLDDIEALRFGEEEIERLRSQGEFGEPFLQWLRGFRFRGDIVAMREGTPFFDEEPILEVTASLPEAQLIETLVLNQIGSQTIFASKAARVVAAAKGRPVSDFGARRAQGIDAAIRGARAFFIAGVTSTSNVASGLIYGLPLEGTMAHSFIEACDTERAAFENFLEIFPHATLLVDTYDTLAGVENVIAVAKSKGAGLALRAIRLDSGDLAALSRRARRMLDDAGLSHVAIVASGGLDERAIERLLEDGAPIDAFGVGSDMAVSADAPTLDIAYKLTEYAGEPRMKLSSGKRSLPGQKQVFRQFEDGVAVRDIIALRGENVEGQALLRPVMLAGRRVESEKVSLVQSRNYAGESTAALPEECRGLSASSSRYPVAISRKLAQLEEETRGRLLHR</sequence>
<comment type="catalytic activity">
    <reaction evidence="8 9">
        <text>5-phospho-alpha-D-ribose 1-diphosphate + nicotinate + ATP + H2O = nicotinate beta-D-ribonucleotide + ADP + phosphate + diphosphate</text>
        <dbReference type="Rhea" id="RHEA:36163"/>
        <dbReference type="ChEBI" id="CHEBI:15377"/>
        <dbReference type="ChEBI" id="CHEBI:30616"/>
        <dbReference type="ChEBI" id="CHEBI:32544"/>
        <dbReference type="ChEBI" id="CHEBI:33019"/>
        <dbReference type="ChEBI" id="CHEBI:43474"/>
        <dbReference type="ChEBI" id="CHEBI:57502"/>
        <dbReference type="ChEBI" id="CHEBI:58017"/>
        <dbReference type="ChEBI" id="CHEBI:456216"/>
        <dbReference type="EC" id="6.3.4.21"/>
    </reaction>
</comment>
<evidence type="ECO:0000256" key="2">
    <source>
        <dbReference type="ARBA" id="ARBA00010897"/>
    </source>
</evidence>
<name>A0A1W6MSG4_9HYPH</name>
<evidence type="ECO:0000313" key="13">
    <source>
        <dbReference type="Proteomes" id="UP000193978"/>
    </source>
</evidence>
<accession>A0A1W6MSG4</accession>
<comment type="pathway">
    <text evidence="1 9">Cofactor biosynthesis; NAD(+) biosynthesis; nicotinate D-ribonucleotide from nicotinate: step 1/1.</text>
</comment>
<keyword evidence="12" id="KW-0328">Glycosyltransferase</keyword>
<dbReference type="Gene3D" id="3.20.140.10">
    <property type="entry name" value="nicotinate phosphoribosyltransferase"/>
    <property type="match status" value="1"/>
</dbReference>
<evidence type="ECO:0000313" key="12">
    <source>
        <dbReference type="EMBL" id="ARN80538.1"/>
    </source>
</evidence>
<dbReference type="NCBIfam" id="NF009131">
    <property type="entry name" value="PRK12484.1"/>
    <property type="match status" value="1"/>
</dbReference>
<keyword evidence="5 9" id="KW-0436">Ligase</keyword>
<dbReference type="GO" id="GO:0004516">
    <property type="term" value="F:nicotinate phosphoribosyltransferase activity"/>
    <property type="evidence" value="ECO:0007669"/>
    <property type="project" value="UniProtKB-UniRule"/>
</dbReference>
<dbReference type="GO" id="GO:0047280">
    <property type="term" value="F:nicotinamide phosphoribosyltransferase activity"/>
    <property type="evidence" value="ECO:0007669"/>
    <property type="project" value="UniProtKB-ARBA"/>
</dbReference>
<dbReference type="InterPro" id="IPR041525">
    <property type="entry name" value="N/Namide_PRibTrfase"/>
</dbReference>
<dbReference type="PIRSF" id="PIRSF000484">
    <property type="entry name" value="NAPRT"/>
    <property type="match status" value="1"/>
</dbReference>
<protein>
    <recommendedName>
        <fullName evidence="3 9">Nicotinate phosphoribosyltransferase</fullName>
        <ecNumber evidence="3 9">6.3.4.21</ecNumber>
    </recommendedName>
</protein>
<dbReference type="Proteomes" id="UP000193978">
    <property type="component" value="Chromosome"/>
</dbReference>
<dbReference type="EC" id="6.3.4.21" evidence="3 9"/>
<dbReference type="InterPro" id="IPR013785">
    <property type="entry name" value="Aldolase_TIM"/>
</dbReference>
<evidence type="ECO:0000256" key="8">
    <source>
        <dbReference type="ARBA" id="ARBA00048668"/>
    </source>
</evidence>
<dbReference type="PANTHER" id="PTHR11098:SF1">
    <property type="entry name" value="NICOTINATE PHOSPHORIBOSYLTRANSFERASE"/>
    <property type="match status" value="1"/>
</dbReference>
<evidence type="ECO:0000256" key="1">
    <source>
        <dbReference type="ARBA" id="ARBA00004952"/>
    </source>
</evidence>
<dbReference type="UniPathway" id="UPA00253">
    <property type="reaction ID" value="UER00457"/>
</dbReference>
<evidence type="ECO:0000256" key="5">
    <source>
        <dbReference type="ARBA" id="ARBA00022598"/>
    </source>
</evidence>
<evidence type="ECO:0000256" key="7">
    <source>
        <dbReference type="ARBA" id="ARBA00022679"/>
    </source>
</evidence>
<dbReference type="InterPro" id="IPR040727">
    <property type="entry name" value="NAPRTase_N"/>
</dbReference>
<feature type="domain" description="Nicotinate/nicotinamide phosphoribosyltransferase" evidence="10">
    <location>
        <begin position="150"/>
        <end position="328"/>
    </location>
</feature>
<dbReference type="GO" id="GO:0034355">
    <property type="term" value="P:NAD+ biosynthetic process via the salvage pathway"/>
    <property type="evidence" value="ECO:0007669"/>
    <property type="project" value="TreeGrafter"/>
</dbReference>
<feature type="domain" description="Nicotinate phosphoribosyltransferase N-terminal" evidence="11">
    <location>
        <begin position="6"/>
        <end position="128"/>
    </location>
</feature>
<evidence type="ECO:0000256" key="6">
    <source>
        <dbReference type="ARBA" id="ARBA00022642"/>
    </source>
</evidence>
<dbReference type="AlphaFoldDB" id="A0A1W6MSG4"/>
<evidence type="ECO:0000256" key="9">
    <source>
        <dbReference type="RuleBase" id="RU365100"/>
    </source>
</evidence>
<evidence type="ECO:0000259" key="11">
    <source>
        <dbReference type="Pfam" id="PF17767"/>
    </source>
</evidence>
<dbReference type="NCBIfam" id="TIGR01513">
    <property type="entry name" value="NAPRTase_put"/>
    <property type="match status" value="1"/>
</dbReference>
<comment type="PTM">
    <text evidence="9">Transiently phosphorylated on a His residue during the reaction cycle. Phosphorylation strongly increases the affinity for substrates and increases the rate of nicotinate D-ribonucleotide production. Dephosphorylation regenerates the low-affinity form of the enzyme, leading to product release.</text>
</comment>
<dbReference type="InterPro" id="IPR007229">
    <property type="entry name" value="Nic_PRibTrfase-Fam"/>
</dbReference>
<keyword evidence="7 9" id="KW-0808">Transferase</keyword>
<dbReference type="Gene3D" id="3.20.20.70">
    <property type="entry name" value="Aldolase class I"/>
    <property type="match status" value="1"/>
</dbReference>
<dbReference type="RefSeq" id="WP_085770610.1">
    <property type="nucleotide sequence ID" value="NZ_AP027149.1"/>
</dbReference>
<gene>
    <name evidence="12" type="ORF">B1812_05070</name>
</gene>
<comment type="function">
    <text evidence="9">Catalyzes the first step in the biosynthesis of NAD from nicotinic acid, the ATP-dependent synthesis of beta-nicotinate D-ribonucleotide from nicotinate and 5-phospho-D-ribose 1-phosphate.</text>
</comment>
<dbReference type="STRING" id="655015.B1812_05070"/>
<dbReference type="PANTHER" id="PTHR11098">
    <property type="entry name" value="NICOTINATE PHOSPHORIBOSYLTRANSFERASE"/>
    <property type="match status" value="1"/>
</dbReference>
<dbReference type="EMBL" id="CP019948">
    <property type="protein sequence ID" value="ARN80538.1"/>
    <property type="molecule type" value="Genomic_DNA"/>
</dbReference>
<keyword evidence="6 9" id="KW-0662">Pyridine nucleotide biosynthesis</keyword>
<dbReference type="OrthoDB" id="9771406at2"/>
<evidence type="ECO:0000256" key="3">
    <source>
        <dbReference type="ARBA" id="ARBA00013236"/>
    </source>
</evidence>
<dbReference type="FunFam" id="3.20.20.70:FF:000076">
    <property type="entry name" value="Nicotinate phosphoribosyltransferase"/>
    <property type="match status" value="1"/>
</dbReference>
<organism evidence="12 13">
    <name type="scientific">Methylocystis bryophila</name>
    <dbReference type="NCBI Taxonomy" id="655015"/>
    <lineage>
        <taxon>Bacteria</taxon>
        <taxon>Pseudomonadati</taxon>
        <taxon>Pseudomonadota</taxon>
        <taxon>Alphaproteobacteria</taxon>
        <taxon>Hyphomicrobiales</taxon>
        <taxon>Methylocystaceae</taxon>
        <taxon>Methylocystis</taxon>
    </lineage>
</organism>
<dbReference type="GO" id="GO:0005829">
    <property type="term" value="C:cytosol"/>
    <property type="evidence" value="ECO:0007669"/>
    <property type="project" value="TreeGrafter"/>
</dbReference>
<dbReference type="InterPro" id="IPR006405">
    <property type="entry name" value="Nic_PRibTrfase_pncB"/>
</dbReference>